<dbReference type="Gene3D" id="1.10.357.10">
    <property type="entry name" value="Tetracycline Repressor, domain 2"/>
    <property type="match status" value="1"/>
</dbReference>
<dbReference type="InterPro" id="IPR001647">
    <property type="entry name" value="HTH_TetR"/>
</dbReference>
<dbReference type="Proteomes" id="UP000549616">
    <property type="component" value="Unassembled WGS sequence"/>
</dbReference>
<dbReference type="PANTHER" id="PTHR30055">
    <property type="entry name" value="HTH-TYPE TRANSCRIPTIONAL REGULATOR RUTR"/>
    <property type="match status" value="1"/>
</dbReference>
<gene>
    <name evidence="4" type="ORF">HNR02_004860</name>
</gene>
<keyword evidence="1 2" id="KW-0238">DNA-binding</keyword>
<protein>
    <submittedName>
        <fullName evidence="4">AcrR family transcriptional regulator</fullName>
    </submittedName>
</protein>
<feature type="domain" description="HTH tetR-type" evidence="3">
    <location>
        <begin position="17"/>
        <end position="77"/>
    </location>
</feature>
<dbReference type="InterPro" id="IPR009057">
    <property type="entry name" value="Homeodomain-like_sf"/>
</dbReference>
<reference evidence="4 5" key="1">
    <citation type="submission" date="2020-07" db="EMBL/GenBank/DDBJ databases">
        <title>Sequencing the genomes of 1000 actinobacteria strains.</title>
        <authorList>
            <person name="Klenk H.-P."/>
        </authorList>
    </citation>
    <scope>NUCLEOTIDE SEQUENCE [LARGE SCALE GENOMIC DNA]</scope>
    <source>
        <strain evidence="4 5">DSM 104006</strain>
    </source>
</reference>
<dbReference type="AlphaFoldDB" id="A0A853B9Y9"/>
<sequence length="210" mass="23396">MTSAAAVKRRNRVDKFEERRRELADAALLALADLGYARTSLRTIAEHTKFSHGLLHYYFADKVELITYCVRRYKAACVRRYEGGVGEAATAGALAEACAEGLATALSEAPLMHRMWYDLRTQSMFEEAFRDDVAEIDDSLQEMIWRNVTAYADLAGSRPACSPPEAYALFDGLFQQALQRHLTGAENALDDLRHGIRGLFPRLVGCSAES</sequence>
<evidence type="ECO:0000313" key="4">
    <source>
        <dbReference type="EMBL" id="NYI91537.1"/>
    </source>
</evidence>
<dbReference type="PANTHER" id="PTHR30055:SF226">
    <property type="entry name" value="HTH-TYPE TRANSCRIPTIONAL REGULATOR PKSA"/>
    <property type="match status" value="1"/>
</dbReference>
<dbReference type="SUPFAM" id="SSF46689">
    <property type="entry name" value="Homeodomain-like"/>
    <property type="match status" value="1"/>
</dbReference>
<dbReference type="EMBL" id="JACCFK010000001">
    <property type="protein sequence ID" value="NYI91537.1"/>
    <property type="molecule type" value="Genomic_DNA"/>
</dbReference>
<dbReference type="RefSeq" id="WP_179775409.1">
    <property type="nucleotide sequence ID" value="NZ_JACCFK010000001.1"/>
</dbReference>
<evidence type="ECO:0000256" key="2">
    <source>
        <dbReference type="PROSITE-ProRule" id="PRU00335"/>
    </source>
</evidence>
<proteinExistence type="predicted"/>
<organism evidence="4 5">
    <name type="scientific">Amycolatopsis endophytica</name>
    <dbReference type="NCBI Taxonomy" id="860233"/>
    <lineage>
        <taxon>Bacteria</taxon>
        <taxon>Bacillati</taxon>
        <taxon>Actinomycetota</taxon>
        <taxon>Actinomycetes</taxon>
        <taxon>Pseudonocardiales</taxon>
        <taxon>Pseudonocardiaceae</taxon>
        <taxon>Amycolatopsis</taxon>
    </lineage>
</organism>
<feature type="DNA-binding region" description="H-T-H motif" evidence="2">
    <location>
        <begin position="40"/>
        <end position="59"/>
    </location>
</feature>
<dbReference type="GO" id="GO:0000976">
    <property type="term" value="F:transcription cis-regulatory region binding"/>
    <property type="evidence" value="ECO:0007669"/>
    <property type="project" value="TreeGrafter"/>
</dbReference>
<keyword evidence="5" id="KW-1185">Reference proteome</keyword>
<dbReference type="PROSITE" id="PS50977">
    <property type="entry name" value="HTH_TETR_2"/>
    <property type="match status" value="1"/>
</dbReference>
<accession>A0A853B9Y9</accession>
<comment type="caution">
    <text evidence="4">The sequence shown here is derived from an EMBL/GenBank/DDBJ whole genome shotgun (WGS) entry which is preliminary data.</text>
</comment>
<dbReference type="GO" id="GO:0003700">
    <property type="term" value="F:DNA-binding transcription factor activity"/>
    <property type="evidence" value="ECO:0007669"/>
    <property type="project" value="TreeGrafter"/>
</dbReference>
<name>A0A853B9Y9_9PSEU</name>
<dbReference type="InterPro" id="IPR050109">
    <property type="entry name" value="HTH-type_TetR-like_transc_reg"/>
</dbReference>
<evidence type="ECO:0000259" key="3">
    <source>
        <dbReference type="PROSITE" id="PS50977"/>
    </source>
</evidence>
<dbReference type="Pfam" id="PF00440">
    <property type="entry name" value="TetR_N"/>
    <property type="match status" value="1"/>
</dbReference>
<evidence type="ECO:0000256" key="1">
    <source>
        <dbReference type="ARBA" id="ARBA00023125"/>
    </source>
</evidence>
<evidence type="ECO:0000313" key="5">
    <source>
        <dbReference type="Proteomes" id="UP000549616"/>
    </source>
</evidence>